<proteinExistence type="predicted"/>
<evidence type="ECO:0000313" key="2">
    <source>
        <dbReference type="Proteomes" id="UP000747399"/>
    </source>
</evidence>
<sequence>MDGWMDGKCRDRKPTEKIQNNVLGRTSYGSVPLSSRYLRLAINMTPSPLITCRTFRSSSADMAAVRSGAKCCWMASRVLVFRPAKEKSHVACLRIGTANLTQGTQTWQRQQVAT</sequence>
<dbReference type="Proteomes" id="UP000747399">
    <property type="component" value="Unassembled WGS sequence"/>
</dbReference>
<dbReference type="EMBL" id="BNCO01000003">
    <property type="protein sequence ID" value="GIL45184.1"/>
    <property type="molecule type" value="Genomic_DNA"/>
</dbReference>
<keyword evidence="2" id="KW-1185">Reference proteome</keyword>
<protein>
    <submittedName>
        <fullName evidence="1">Uncharacterized protein</fullName>
    </submittedName>
</protein>
<accession>A0A8J4ETN3</accession>
<evidence type="ECO:0000313" key="1">
    <source>
        <dbReference type="EMBL" id="GIL45184.1"/>
    </source>
</evidence>
<comment type="caution">
    <text evidence="1">The sequence shown here is derived from an EMBL/GenBank/DDBJ whole genome shotgun (WGS) entry which is preliminary data.</text>
</comment>
<dbReference type="AlphaFoldDB" id="A0A8J4ETN3"/>
<name>A0A8J4ETN3_9CHLO</name>
<organism evidence="1 2">
    <name type="scientific">Volvox africanus</name>
    <dbReference type="NCBI Taxonomy" id="51714"/>
    <lineage>
        <taxon>Eukaryota</taxon>
        <taxon>Viridiplantae</taxon>
        <taxon>Chlorophyta</taxon>
        <taxon>core chlorophytes</taxon>
        <taxon>Chlorophyceae</taxon>
        <taxon>CS clade</taxon>
        <taxon>Chlamydomonadales</taxon>
        <taxon>Volvocaceae</taxon>
        <taxon>Volvox</taxon>
    </lineage>
</organism>
<gene>
    <name evidence="1" type="ORF">Vafri_2507</name>
</gene>
<reference evidence="1" key="1">
    <citation type="journal article" date="2021" name="Proc. Natl. Acad. Sci. U.S.A.">
        <title>Three genomes in the algal genus Volvox reveal the fate of a haploid sex-determining region after a transition to homothallism.</title>
        <authorList>
            <person name="Yamamoto K."/>
            <person name="Hamaji T."/>
            <person name="Kawai-Toyooka H."/>
            <person name="Matsuzaki R."/>
            <person name="Takahashi F."/>
            <person name="Nishimura Y."/>
            <person name="Kawachi M."/>
            <person name="Noguchi H."/>
            <person name="Minakuchi Y."/>
            <person name="Umen J.G."/>
            <person name="Toyoda A."/>
            <person name="Nozaki H."/>
        </authorList>
    </citation>
    <scope>NUCLEOTIDE SEQUENCE</scope>
    <source>
        <strain evidence="1">NIES-3780</strain>
    </source>
</reference>